<dbReference type="PIRSF" id="PIRSF000371">
    <property type="entry name" value="PFL_act_enz"/>
    <property type="match status" value="1"/>
</dbReference>
<keyword evidence="8" id="KW-0411">Iron-sulfur</keyword>
<comment type="caution">
    <text evidence="12">The sequence shown here is derived from an EMBL/GenBank/DDBJ whole genome shotgun (WGS) entry which is preliminary data.</text>
</comment>
<evidence type="ECO:0000259" key="10">
    <source>
        <dbReference type="PROSITE" id="PS51379"/>
    </source>
</evidence>
<dbReference type="GO" id="GO:0051539">
    <property type="term" value="F:4 iron, 4 sulfur cluster binding"/>
    <property type="evidence" value="ECO:0007669"/>
    <property type="project" value="UniProtKB-KW"/>
</dbReference>
<evidence type="ECO:0000256" key="2">
    <source>
        <dbReference type="ARBA" id="ARBA00009777"/>
    </source>
</evidence>
<feature type="domain" description="4Fe-4S ferredoxin-type" evidence="10">
    <location>
        <begin position="47"/>
        <end position="76"/>
    </location>
</feature>
<evidence type="ECO:0000256" key="9">
    <source>
        <dbReference type="ARBA" id="ARBA00047365"/>
    </source>
</evidence>
<evidence type="ECO:0000256" key="8">
    <source>
        <dbReference type="ARBA" id="ARBA00023014"/>
    </source>
</evidence>
<dbReference type="SFLD" id="SFLDG01066">
    <property type="entry name" value="organic_radical-activating_enz"/>
    <property type="match status" value="1"/>
</dbReference>
<keyword evidence="13" id="KW-1185">Reference proteome</keyword>
<evidence type="ECO:0000256" key="6">
    <source>
        <dbReference type="ARBA" id="ARBA00023002"/>
    </source>
</evidence>
<feature type="domain" description="4Fe-4S ferredoxin-type" evidence="10">
    <location>
        <begin position="77"/>
        <end position="106"/>
    </location>
</feature>
<keyword evidence="7" id="KW-0408">Iron</keyword>
<evidence type="ECO:0000256" key="5">
    <source>
        <dbReference type="ARBA" id="ARBA00022723"/>
    </source>
</evidence>
<dbReference type="SUPFAM" id="SSF54862">
    <property type="entry name" value="4Fe-4S ferredoxins"/>
    <property type="match status" value="1"/>
</dbReference>
<feature type="domain" description="Radical SAM core" evidence="11">
    <location>
        <begin position="16"/>
        <end position="291"/>
    </location>
</feature>
<evidence type="ECO:0000256" key="3">
    <source>
        <dbReference type="ARBA" id="ARBA00022485"/>
    </source>
</evidence>
<dbReference type="InterPro" id="IPR017900">
    <property type="entry name" value="4Fe4S_Fe_S_CS"/>
</dbReference>
<dbReference type="InterPro" id="IPR058240">
    <property type="entry name" value="rSAM_sf"/>
</dbReference>
<dbReference type="PROSITE" id="PS01087">
    <property type="entry name" value="RADICAL_ACTIVATING"/>
    <property type="match status" value="1"/>
</dbReference>
<dbReference type="InterPro" id="IPR034457">
    <property type="entry name" value="Organic_radical-activating"/>
</dbReference>
<dbReference type="GO" id="GO:0043365">
    <property type="term" value="F:[formate-C-acetyltransferase]-activating enzyme activity"/>
    <property type="evidence" value="ECO:0007669"/>
    <property type="project" value="UniProtKB-EC"/>
</dbReference>
<dbReference type="eggNOG" id="COG1180">
    <property type="taxonomic scope" value="Bacteria"/>
</dbReference>
<evidence type="ECO:0000259" key="11">
    <source>
        <dbReference type="PROSITE" id="PS51918"/>
    </source>
</evidence>
<evidence type="ECO:0000256" key="4">
    <source>
        <dbReference type="ARBA" id="ARBA00022691"/>
    </source>
</evidence>
<keyword evidence="3" id="KW-0004">4Fe-4S</keyword>
<dbReference type="InterPro" id="IPR017896">
    <property type="entry name" value="4Fe4S_Fe-S-bd"/>
</dbReference>
<dbReference type="Gene3D" id="3.30.70.20">
    <property type="match status" value="1"/>
</dbReference>
<dbReference type="AlphaFoldDB" id="S0FUT4"/>
<dbReference type="NCBIfam" id="TIGR02494">
    <property type="entry name" value="PFLE_PFLC"/>
    <property type="match status" value="1"/>
</dbReference>
<dbReference type="PATRIC" id="fig|1195236.3.peg.1492"/>
<sequence>MNSKGNIFNIQHFSIYDGPGVRTTVFFKGCNLRCKWCHNPESISPKNQIEFYSDRCIGCGACFKACPNGVHVLDDKQMHMINRAKCIGCLACADVCFANAITAVGKYVDADYVFASIMEDYLYYSNSKGGVTFSGGECMLQIEFLYEILKRCREKGIHTAVDTAGNVPWSSFERILPLTDLFLYDIKAADPALHKLLTGAENVRILNNLERLSASGKQILVRIPFVPECNDGQIPGIAGILKSLNISRVEVMPYHKLGDNKYTALGMDNELKAVEVPTEAMMDRAVEILVSEGLNAVKT</sequence>
<gene>
    <name evidence="12" type="ORF">CTER_1188</name>
</gene>
<evidence type="ECO:0000313" key="12">
    <source>
        <dbReference type="EMBL" id="EMS72904.1"/>
    </source>
</evidence>
<dbReference type="InterPro" id="IPR007197">
    <property type="entry name" value="rSAM"/>
</dbReference>
<evidence type="ECO:0000313" key="13">
    <source>
        <dbReference type="Proteomes" id="UP000014155"/>
    </source>
</evidence>
<dbReference type="EMBL" id="AORV01000025">
    <property type="protein sequence ID" value="EMS72904.1"/>
    <property type="molecule type" value="Genomic_DNA"/>
</dbReference>
<dbReference type="PROSITE" id="PS51918">
    <property type="entry name" value="RADICAL_SAM"/>
    <property type="match status" value="1"/>
</dbReference>
<dbReference type="GO" id="GO:0046872">
    <property type="term" value="F:metal ion binding"/>
    <property type="evidence" value="ECO:0007669"/>
    <property type="project" value="UniProtKB-KW"/>
</dbReference>
<keyword evidence="4" id="KW-0949">S-adenosyl-L-methionine</keyword>
<reference evidence="12 13" key="1">
    <citation type="journal article" date="2013" name="Genome Announc.">
        <title>Draft Genome Sequence of the Cellulolytic, Mesophilic, Anaerobic Bacterium Clostridium termitidis Strain CT1112 (DSM 5398).</title>
        <authorList>
            <person name="Lal S."/>
            <person name="Ramachandran U."/>
            <person name="Zhang X."/>
            <person name="Munir R."/>
            <person name="Sparling R."/>
            <person name="Levin D.B."/>
        </authorList>
    </citation>
    <scope>NUCLEOTIDE SEQUENCE [LARGE SCALE GENOMIC DNA]</scope>
    <source>
        <strain evidence="12 13">CT1112</strain>
    </source>
</reference>
<evidence type="ECO:0000256" key="7">
    <source>
        <dbReference type="ARBA" id="ARBA00023004"/>
    </source>
</evidence>
<evidence type="ECO:0000256" key="1">
    <source>
        <dbReference type="ARBA" id="ARBA00001966"/>
    </source>
</evidence>
<comment type="similarity">
    <text evidence="2">Belongs to the organic radical-activating enzymes family.</text>
</comment>
<dbReference type="Pfam" id="PF13353">
    <property type="entry name" value="Fer4_12"/>
    <property type="match status" value="1"/>
</dbReference>
<accession>S0FUT4</accession>
<comment type="cofactor">
    <cofactor evidence="1">
        <name>[4Fe-4S] cluster</name>
        <dbReference type="ChEBI" id="CHEBI:49883"/>
    </cofactor>
</comment>
<dbReference type="Pfam" id="PF04055">
    <property type="entry name" value="Radical_SAM"/>
    <property type="match status" value="1"/>
</dbReference>
<proteinExistence type="inferred from homology"/>
<dbReference type="EC" id="1.97.1.4" evidence="12"/>
<dbReference type="PROSITE" id="PS51379">
    <property type="entry name" value="4FE4S_FER_2"/>
    <property type="match status" value="2"/>
</dbReference>
<keyword evidence="5" id="KW-0479">Metal-binding</keyword>
<keyword evidence="6 12" id="KW-0560">Oxidoreductase</keyword>
<dbReference type="Gene3D" id="3.20.20.70">
    <property type="entry name" value="Aldolase class I"/>
    <property type="match status" value="1"/>
</dbReference>
<dbReference type="SUPFAM" id="SSF102114">
    <property type="entry name" value="Radical SAM enzymes"/>
    <property type="match status" value="1"/>
</dbReference>
<dbReference type="InterPro" id="IPR001989">
    <property type="entry name" value="Radical_activat_CS"/>
</dbReference>
<dbReference type="SFLD" id="SFLDS00029">
    <property type="entry name" value="Radical_SAM"/>
    <property type="match status" value="1"/>
</dbReference>
<dbReference type="InterPro" id="IPR040074">
    <property type="entry name" value="BssD/PflA/YjjW"/>
</dbReference>
<dbReference type="PANTHER" id="PTHR30352:SF4">
    <property type="entry name" value="PYRUVATE FORMATE-LYASE 2-ACTIVATING ENZYME"/>
    <property type="match status" value="1"/>
</dbReference>
<dbReference type="RefSeq" id="WP_004624638.1">
    <property type="nucleotide sequence ID" value="NZ_AORV01000025.1"/>
</dbReference>
<comment type="catalytic activity">
    <reaction evidence="9">
        <text>glycyl-[protein] + reduced [flavodoxin] + S-adenosyl-L-methionine = glycin-2-yl radical-[protein] + semiquinone [flavodoxin] + 5'-deoxyadenosine + L-methionine + H(+)</text>
        <dbReference type="Rhea" id="RHEA:61976"/>
        <dbReference type="Rhea" id="RHEA-COMP:10622"/>
        <dbReference type="Rhea" id="RHEA-COMP:14480"/>
        <dbReference type="Rhea" id="RHEA-COMP:15993"/>
        <dbReference type="Rhea" id="RHEA-COMP:15994"/>
        <dbReference type="ChEBI" id="CHEBI:15378"/>
        <dbReference type="ChEBI" id="CHEBI:17319"/>
        <dbReference type="ChEBI" id="CHEBI:29947"/>
        <dbReference type="ChEBI" id="CHEBI:32722"/>
        <dbReference type="ChEBI" id="CHEBI:57618"/>
        <dbReference type="ChEBI" id="CHEBI:57844"/>
        <dbReference type="ChEBI" id="CHEBI:59789"/>
        <dbReference type="ChEBI" id="CHEBI:140311"/>
    </reaction>
</comment>
<organism evidence="12 13">
    <name type="scientific">Ruminiclostridium cellobioparum subsp. termitidis CT1112</name>
    <dbReference type="NCBI Taxonomy" id="1195236"/>
    <lineage>
        <taxon>Bacteria</taxon>
        <taxon>Bacillati</taxon>
        <taxon>Bacillota</taxon>
        <taxon>Clostridia</taxon>
        <taxon>Eubacteriales</taxon>
        <taxon>Oscillospiraceae</taxon>
        <taxon>Ruminiclostridium</taxon>
    </lineage>
</organism>
<dbReference type="STRING" id="1195236.CTER_1188"/>
<protein>
    <submittedName>
        <fullName evidence="12">Glycyl-radical enzyme activating protein family</fullName>
        <ecNumber evidence="12">1.97.1.4</ecNumber>
    </submittedName>
</protein>
<dbReference type="InterPro" id="IPR013785">
    <property type="entry name" value="Aldolase_TIM"/>
</dbReference>
<dbReference type="InterPro" id="IPR012839">
    <property type="entry name" value="Organic_radical_activase"/>
</dbReference>
<dbReference type="Pfam" id="PF14697">
    <property type="entry name" value="Fer4_21"/>
    <property type="match status" value="1"/>
</dbReference>
<name>S0FUT4_RUMCE</name>
<dbReference type="PROSITE" id="PS00198">
    <property type="entry name" value="4FE4S_FER_1"/>
    <property type="match status" value="1"/>
</dbReference>
<dbReference type="PANTHER" id="PTHR30352">
    <property type="entry name" value="PYRUVATE FORMATE-LYASE-ACTIVATING ENZYME"/>
    <property type="match status" value="1"/>
</dbReference>
<dbReference type="Proteomes" id="UP000014155">
    <property type="component" value="Unassembled WGS sequence"/>
</dbReference>
<dbReference type="SFLD" id="SFLDG01118">
    <property type="entry name" value="activating_enzymes__group_2"/>
    <property type="match status" value="1"/>
</dbReference>